<evidence type="ECO:0000313" key="2">
    <source>
        <dbReference type="EMBL" id="PAV66336.1"/>
    </source>
</evidence>
<comment type="caution">
    <text evidence="2">The sequence shown here is derived from an EMBL/GenBank/DDBJ whole genome shotgun (WGS) entry which is preliminary data.</text>
</comment>
<sequence length="187" mass="20420">MAISAQYRLHWLGTERLARFADLAKCLAHDAHPAGQGLFVALAYQRRQAACAGAVLPPDVQAKAGQLLQPRTIDPRRQLAGAERADMQGLVQLPVESLQLRVQRIAPGRVAKVQVVQFHGQVPAGHRQRPFGLELLVLGERASQLRLEVTVQAFAVELPSTSSRPWARASRRLPASQPSEPPKSLSP</sequence>
<name>A0A2A2JX51_9BILA</name>
<protein>
    <submittedName>
        <fullName evidence="2">Uncharacterized protein</fullName>
    </submittedName>
</protein>
<feature type="region of interest" description="Disordered" evidence="1">
    <location>
        <begin position="162"/>
        <end position="187"/>
    </location>
</feature>
<organism evidence="2 3">
    <name type="scientific">Diploscapter pachys</name>
    <dbReference type="NCBI Taxonomy" id="2018661"/>
    <lineage>
        <taxon>Eukaryota</taxon>
        <taxon>Metazoa</taxon>
        <taxon>Ecdysozoa</taxon>
        <taxon>Nematoda</taxon>
        <taxon>Chromadorea</taxon>
        <taxon>Rhabditida</taxon>
        <taxon>Rhabditina</taxon>
        <taxon>Rhabditomorpha</taxon>
        <taxon>Rhabditoidea</taxon>
        <taxon>Rhabditidae</taxon>
        <taxon>Diploscapter</taxon>
    </lineage>
</organism>
<dbReference type="EMBL" id="LIAE01010118">
    <property type="protein sequence ID" value="PAV66336.1"/>
    <property type="molecule type" value="Genomic_DNA"/>
</dbReference>
<reference evidence="2 3" key="1">
    <citation type="journal article" date="2017" name="Curr. Biol.">
        <title>Genome architecture and evolution of a unichromosomal asexual nematode.</title>
        <authorList>
            <person name="Fradin H."/>
            <person name="Zegar C."/>
            <person name="Gutwein M."/>
            <person name="Lucas J."/>
            <person name="Kovtun M."/>
            <person name="Corcoran D."/>
            <person name="Baugh L.R."/>
            <person name="Kiontke K."/>
            <person name="Gunsalus K."/>
            <person name="Fitch D.H."/>
            <person name="Piano F."/>
        </authorList>
    </citation>
    <scope>NUCLEOTIDE SEQUENCE [LARGE SCALE GENOMIC DNA]</scope>
    <source>
        <strain evidence="2">PF1309</strain>
    </source>
</reference>
<keyword evidence="3" id="KW-1185">Reference proteome</keyword>
<gene>
    <name evidence="2" type="ORF">WR25_08903</name>
</gene>
<accession>A0A2A2JX51</accession>
<dbReference type="AlphaFoldDB" id="A0A2A2JX51"/>
<evidence type="ECO:0000256" key="1">
    <source>
        <dbReference type="SAM" id="MobiDB-lite"/>
    </source>
</evidence>
<dbReference type="Proteomes" id="UP000218231">
    <property type="component" value="Unassembled WGS sequence"/>
</dbReference>
<proteinExistence type="predicted"/>
<evidence type="ECO:0000313" key="3">
    <source>
        <dbReference type="Proteomes" id="UP000218231"/>
    </source>
</evidence>